<proteinExistence type="predicted"/>
<dbReference type="Proteomes" id="UP000008840">
    <property type="component" value="Chromosome"/>
</dbReference>
<reference evidence="2 3" key="1">
    <citation type="journal article" date="2008" name="Genome Biol.">
        <title>The complete genome, comparative and functional analysis of Stenotrophomonas maltophilia reveals an organism heavily shielded by drug resistance determinants.</title>
        <authorList>
            <person name="Crossman L.C."/>
            <person name="Gould V.C."/>
            <person name="Dow J.M."/>
            <person name="Vernikos G.S."/>
            <person name="Okazaki A."/>
            <person name="Sebaihia M."/>
            <person name="Saunders D."/>
            <person name="Arrowsmith C."/>
            <person name="Carver T."/>
            <person name="Peters N."/>
            <person name="Adlem E."/>
            <person name="Kerhornou A."/>
            <person name="Lord A."/>
            <person name="Murphy L."/>
            <person name="Seeger K."/>
            <person name="Squares R."/>
            <person name="Rutter S."/>
            <person name="Quail M.A."/>
            <person name="Rajandream M.A."/>
            <person name="Harris D."/>
            <person name="Churcher C."/>
            <person name="Bentley S.D."/>
            <person name="Parkhill J."/>
            <person name="Thomson N.R."/>
            <person name="Avison M.B."/>
        </authorList>
    </citation>
    <scope>NUCLEOTIDE SEQUENCE [LARGE SCALE GENOMIC DNA]</scope>
    <source>
        <strain evidence="2 3">K279a</strain>
    </source>
</reference>
<name>B2FM72_STRMK</name>
<evidence type="ECO:0000313" key="2">
    <source>
        <dbReference type="EMBL" id="CAQ45440.1"/>
    </source>
</evidence>
<dbReference type="KEGG" id="sml:Smlt1921"/>
<keyword evidence="3" id="KW-1185">Reference proteome</keyword>
<dbReference type="AlphaFoldDB" id="B2FM72"/>
<evidence type="ECO:0000256" key="1">
    <source>
        <dbReference type="SAM" id="MobiDB-lite"/>
    </source>
</evidence>
<evidence type="ECO:0000313" key="3">
    <source>
        <dbReference type="Proteomes" id="UP000008840"/>
    </source>
</evidence>
<organism evidence="2 3">
    <name type="scientific">Stenotrophomonas maltophilia (strain K279a)</name>
    <dbReference type="NCBI Taxonomy" id="522373"/>
    <lineage>
        <taxon>Bacteria</taxon>
        <taxon>Pseudomonadati</taxon>
        <taxon>Pseudomonadota</taxon>
        <taxon>Gammaproteobacteria</taxon>
        <taxon>Lysobacterales</taxon>
        <taxon>Lysobacteraceae</taxon>
        <taxon>Stenotrophomonas</taxon>
        <taxon>Stenotrophomonas maltophilia group</taxon>
    </lineage>
</organism>
<dbReference type="EnsemblBacteria" id="CAQ45440">
    <property type="protein sequence ID" value="CAQ45440"/>
    <property type="gene ID" value="Smlt1921"/>
</dbReference>
<dbReference type="EMBL" id="AM743169">
    <property type="protein sequence ID" value="CAQ45440.1"/>
    <property type="molecule type" value="Genomic_DNA"/>
</dbReference>
<feature type="compositionally biased region" description="Low complexity" evidence="1">
    <location>
        <begin position="1"/>
        <end position="13"/>
    </location>
</feature>
<sequence>MRWWRPTRTTTRRAIGGSTRQAITNRSKRRARPGGDARLPSPASKAVPHEGGRDHRRGHRGPVPAGAGHWRHGRLPAGRGGRVWIPGGAVMTIVNMTVDAEIDLDDLVENLGPNSKEYLTNLLKVDGEAARAPDGRTFEQIIEAAFYETRAMPSVPRALVELFWVVHGRAMS</sequence>
<accession>B2FM72</accession>
<gene>
    <name evidence="2" type="ordered locus">Smlt1921</name>
</gene>
<dbReference type="HOGENOM" id="CLU_1554432_0_0_6"/>
<feature type="region of interest" description="Disordered" evidence="1">
    <location>
        <begin position="1"/>
        <end position="74"/>
    </location>
</feature>
<protein>
    <submittedName>
        <fullName evidence="2">Uncharacterized protein</fullName>
    </submittedName>
</protein>